<feature type="non-terminal residue" evidence="2">
    <location>
        <position position="356"/>
    </location>
</feature>
<keyword evidence="1" id="KW-0479">Metal-binding</keyword>
<keyword evidence="1" id="KW-0408">Iron</keyword>
<reference evidence="2 3" key="1">
    <citation type="submission" date="2020-08" db="EMBL/GenBank/DDBJ databases">
        <title>Bridging the membrane lipid divide: bacteria of the FCB group superphylum have the potential to synthesize archaeal ether lipids.</title>
        <authorList>
            <person name="Villanueva L."/>
            <person name="Von Meijenfeldt F.A.B."/>
            <person name="Westbye A.B."/>
            <person name="Yadav S."/>
            <person name="Hopmans E.C."/>
            <person name="Dutilh B.E."/>
            <person name="Sinninghe Damste J.S."/>
        </authorList>
    </citation>
    <scope>NUCLEOTIDE SEQUENCE [LARGE SCALE GENOMIC DNA]</scope>
    <source>
        <strain evidence="2">NIOZ-UU30</strain>
    </source>
</reference>
<dbReference type="InterPro" id="IPR058240">
    <property type="entry name" value="rSAM_sf"/>
</dbReference>
<dbReference type="InterPro" id="IPR013785">
    <property type="entry name" value="Aldolase_TIM"/>
</dbReference>
<dbReference type="Gene3D" id="6.10.140.1170">
    <property type="match status" value="1"/>
</dbReference>
<dbReference type="PANTHER" id="PTHR30538:SF0">
    <property type="entry name" value="L-LYSINE 2,3-AMINOMUTASE AQ_1632-RELATED"/>
    <property type="match status" value="1"/>
</dbReference>
<comment type="caution">
    <text evidence="2">The sequence shown here is derived from an EMBL/GenBank/DDBJ whole genome shotgun (WGS) entry which is preliminary data.</text>
</comment>
<dbReference type="Gene3D" id="3.20.20.70">
    <property type="entry name" value="Aldolase class I"/>
    <property type="match status" value="1"/>
</dbReference>
<dbReference type="Proteomes" id="UP000603434">
    <property type="component" value="Unassembled WGS sequence"/>
</dbReference>
<protein>
    <submittedName>
        <fullName evidence="2">KamA family radical SAM protein</fullName>
    </submittedName>
</protein>
<dbReference type="PANTHER" id="PTHR30538">
    <property type="entry name" value="LYSINE 2,3-AMINOMUTASE-RELATED"/>
    <property type="match status" value="1"/>
</dbReference>
<name>A0A8J6TII6_9BACT</name>
<dbReference type="AlphaFoldDB" id="A0A8J6TII6"/>
<evidence type="ECO:0000313" key="2">
    <source>
        <dbReference type="EMBL" id="MBC8363185.1"/>
    </source>
</evidence>
<proteinExistence type="predicted"/>
<gene>
    <name evidence="2" type="ORF">H8E23_17515</name>
</gene>
<evidence type="ECO:0000313" key="3">
    <source>
        <dbReference type="Proteomes" id="UP000603434"/>
    </source>
</evidence>
<evidence type="ECO:0000256" key="1">
    <source>
        <dbReference type="ARBA" id="ARBA00022485"/>
    </source>
</evidence>
<keyword evidence="1" id="KW-0411">Iron-sulfur</keyword>
<keyword evidence="1" id="KW-0004">4Fe-4S</keyword>
<organism evidence="2 3">
    <name type="scientific">Candidatus Desulfatibia profunda</name>
    <dbReference type="NCBI Taxonomy" id="2841695"/>
    <lineage>
        <taxon>Bacteria</taxon>
        <taxon>Pseudomonadati</taxon>
        <taxon>Thermodesulfobacteriota</taxon>
        <taxon>Desulfobacteria</taxon>
        <taxon>Desulfobacterales</taxon>
        <taxon>Desulfobacterales incertae sedis</taxon>
        <taxon>Candidatus Desulfatibia</taxon>
    </lineage>
</organism>
<dbReference type="InterPro" id="IPR003739">
    <property type="entry name" value="Lys_aminomutase/Glu_NH3_mut"/>
</dbReference>
<dbReference type="GO" id="GO:0051539">
    <property type="term" value="F:4 iron, 4 sulfur cluster binding"/>
    <property type="evidence" value="ECO:0007669"/>
    <property type="project" value="UniProtKB-KW"/>
</dbReference>
<sequence>MDAAKPDDKRPDTFTGELLQELFASINDTSGARLAPEALIAEIDDLVKTARDTTLTGPIIALFARLKEVKRNLGLGPEAFGIFQETLILLAEKHRTLDEHAVSVGGRVNRALSIVEQANQRVENYLKAKDTEAPSGIELWEEICENARRIKSVLNINDERWNSYSGQINHCIDSVEKLSKIVSLPPDVIREIGQVTKSFRMRLTPYYASLIRTNNANDPILLQAVPTGEMVDNAGTEIPPVAADHSPARLIDQFYPRVLTIKATNMCAMYCTHCLRIAHIGKKDRVYSEQAYQEALDYIRSNPRIRDVLVTGGDAFVLSNTMIRKILQALDAIDHVTMKRLGTRIPVTAPWRVDAE</sequence>
<accession>A0A8J6TII6</accession>
<dbReference type="SUPFAM" id="SSF102114">
    <property type="entry name" value="Radical SAM enzymes"/>
    <property type="match status" value="1"/>
</dbReference>
<dbReference type="EMBL" id="JACNJH010000268">
    <property type="protein sequence ID" value="MBC8363185.1"/>
    <property type="molecule type" value="Genomic_DNA"/>
</dbReference>